<dbReference type="CDD" id="cd12148">
    <property type="entry name" value="fungal_TF_MHR"/>
    <property type="match status" value="1"/>
</dbReference>
<evidence type="ECO:0000313" key="9">
    <source>
        <dbReference type="EMBL" id="QKX57540.1"/>
    </source>
</evidence>
<dbReference type="SMART" id="SM00906">
    <property type="entry name" value="Fungal_trans"/>
    <property type="match status" value="1"/>
</dbReference>
<evidence type="ECO:0000256" key="5">
    <source>
        <dbReference type="ARBA" id="ARBA00023163"/>
    </source>
</evidence>
<keyword evidence="2" id="KW-0479">Metal-binding</keyword>
<dbReference type="InterPro" id="IPR007219">
    <property type="entry name" value="XnlR_reg_dom"/>
</dbReference>
<keyword evidence="4" id="KW-0238">DNA-binding</keyword>
<dbReference type="EMBL" id="CP055899">
    <property type="protein sequence ID" value="QKX57540.1"/>
    <property type="molecule type" value="Genomic_DNA"/>
</dbReference>
<dbReference type="RefSeq" id="XP_035343718.1">
    <property type="nucleotide sequence ID" value="XM_035487825.1"/>
</dbReference>
<feature type="domain" description="Zn(2)-C6 fungal-type" evidence="8">
    <location>
        <begin position="12"/>
        <end position="41"/>
    </location>
</feature>
<dbReference type="KEGG" id="trg:TRUGW13939_04657"/>
<dbReference type="GO" id="GO:0008270">
    <property type="term" value="F:zinc ion binding"/>
    <property type="evidence" value="ECO:0007669"/>
    <property type="project" value="InterPro"/>
</dbReference>
<dbReference type="PROSITE" id="PS50048">
    <property type="entry name" value="ZN2_CY6_FUNGAL_2"/>
    <property type="match status" value="1"/>
</dbReference>
<organism evidence="9 10">
    <name type="scientific">Talaromyces rugulosus</name>
    <name type="common">Penicillium rugulosum</name>
    <dbReference type="NCBI Taxonomy" id="121627"/>
    <lineage>
        <taxon>Eukaryota</taxon>
        <taxon>Fungi</taxon>
        <taxon>Dikarya</taxon>
        <taxon>Ascomycota</taxon>
        <taxon>Pezizomycotina</taxon>
        <taxon>Eurotiomycetes</taxon>
        <taxon>Eurotiomycetidae</taxon>
        <taxon>Eurotiales</taxon>
        <taxon>Trichocomaceae</taxon>
        <taxon>Talaromyces</taxon>
        <taxon>Talaromyces sect. Islandici</taxon>
    </lineage>
</organism>
<protein>
    <recommendedName>
        <fullName evidence="8">Zn(2)-C6 fungal-type domain-containing protein</fullName>
    </recommendedName>
</protein>
<dbReference type="GO" id="GO:0006351">
    <property type="term" value="P:DNA-templated transcription"/>
    <property type="evidence" value="ECO:0007669"/>
    <property type="project" value="InterPro"/>
</dbReference>
<dbReference type="GO" id="GO:0000981">
    <property type="term" value="F:DNA-binding transcription factor activity, RNA polymerase II-specific"/>
    <property type="evidence" value="ECO:0007669"/>
    <property type="project" value="InterPro"/>
</dbReference>
<dbReference type="SUPFAM" id="SSF57701">
    <property type="entry name" value="Zn2/Cys6 DNA-binding domain"/>
    <property type="match status" value="1"/>
</dbReference>
<proteinExistence type="predicted"/>
<dbReference type="SMART" id="SM00066">
    <property type="entry name" value="GAL4"/>
    <property type="match status" value="1"/>
</dbReference>
<evidence type="ECO:0000256" key="1">
    <source>
        <dbReference type="ARBA" id="ARBA00004123"/>
    </source>
</evidence>
<dbReference type="InterPro" id="IPR001138">
    <property type="entry name" value="Zn2Cys6_DnaBD"/>
</dbReference>
<evidence type="ECO:0000256" key="6">
    <source>
        <dbReference type="ARBA" id="ARBA00023242"/>
    </source>
</evidence>
<dbReference type="Pfam" id="PF00172">
    <property type="entry name" value="Zn_clus"/>
    <property type="match status" value="1"/>
</dbReference>
<keyword evidence="5" id="KW-0804">Transcription</keyword>
<dbReference type="GO" id="GO:0005634">
    <property type="term" value="C:nucleus"/>
    <property type="evidence" value="ECO:0007669"/>
    <property type="project" value="UniProtKB-SubCell"/>
</dbReference>
<dbReference type="GO" id="GO:0003677">
    <property type="term" value="F:DNA binding"/>
    <property type="evidence" value="ECO:0007669"/>
    <property type="project" value="UniProtKB-KW"/>
</dbReference>
<keyword evidence="3" id="KW-0805">Transcription regulation</keyword>
<dbReference type="InterPro" id="IPR050613">
    <property type="entry name" value="Sec_Metabolite_Reg"/>
</dbReference>
<accession>A0A7H8QU59</accession>
<evidence type="ECO:0000256" key="3">
    <source>
        <dbReference type="ARBA" id="ARBA00023015"/>
    </source>
</evidence>
<keyword evidence="6" id="KW-0539">Nucleus</keyword>
<dbReference type="PROSITE" id="PS00463">
    <property type="entry name" value="ZN2_CY6_FUNGAL_1"/>
    <property type="match status" value="1"/>
</dbReference>
<name>A0A7H8QU59_TALRU</name>
<evidence type="ECO:0000313" key="10">
    <source>
        <dbReference type="Proteomes" id="UP000509510"/>
    </source>
</evidence>
<evidence type="ECO:0000256" key="7">
    <source>
        <dbReference type="SAM" id="MobiDB-lite"/>
    </source>
</evidence>
<gene>
    <name evidence="9" type="ORF">TRUGW13939_04657</name>
</gene>
<feature type="compositionally biased region" description="Basic and acidic residues" evidence="7">
    <location>
        <begin position="82"/>
        <end position="91"/>
    </location>
</feature>
<dbReference type="Pfam" id="PF04082">
    <property type="entry name" value="Fungal_trans"/>
    <property type="match status" value="1"/>
</dbReference>
<dbReference type="Proteomes" id="UP000509510">
    <property type="component" value="Chromosome II"/>
</dbReference>
<evidence type="ECO:0000259" key="8">
    <source>
        <dbReference type="PROSITE" id="PS50048"/>
    </source>
</evidence>
<dbReference type="PANTHER" id="PTHR31001:SF85">
    <property type="entry name" value="ZN(II)2CYS6 TRANSCRIPTION FACTOR (EUROFUNG)"/>
    <property type="match status" value="1"/>
</dbReference>
<evidence type="ECO:0000256" key="2">
    <source>
        <dbReference type="ARBA" id="ARBA00022723"/>
    </source>
</evidence>
<reference evidence="10" key="1">
    <citation type="submission" date="2020-06" db="EMBL/GenBank/DDBJ databases">
        <title>A chromosome-scale genome assembly of Talaromyces rugulosus W13939.</title>
        <authorList>
            <person name="Wang B."/>
            <person name="Guo L."/>
            <person name="Ye K."/>
            <person name="Wang L."/>
        </authorList>
    </citation>
    <scope>NUCLEOTIDE SEQUENCE [LARGE SCALE GENOMIC DNA]</scope>
    <source>
        <strain evidence="10">W13939</strain>
    </source>
</reference>
<dbReference type="Gene3D" id="4.10.240.10">
    <property type="entry name" value="Zn(2)-C6 fungal-type DNA-binding domain"/>
    <property type="match status" value="1"/>
</dbReference>
<dbReference type="OrthoDB" id="4347at2759"/>
<evidence type="ECO:0000256" key="4">
    <source>
        <dbReference type="ARBA" id="ARBA00023125"/>
    </source>
</evidence>
<keyword evidence="10" id="KW-1185">Reference proteome</keyword>
<sequence>MESKSSPLREFSCLICRQRKVKCDRHEPCANCVKAETQCTFVAPVRGKRTKKKNKKPKLVHEGLHAKLRRYERMLEKYGETLDPPIEHDCPDDSDAASDSMERKTTRYSDSTWWSRKDCVPDEPLEPVDSTDENDNSLLEWLEGRPSCNQRTVNLREFYPDAATLSQLQYIYADQIDPMVKMLHLPSLFNTMNMALADPGSVPKSVEAVLVCFCLATVSTMSQQQCQAVLKQDRVSVVTKYKKAARQALTNARFLQSPDFTNLQALSLYLLGVKGLYGYGTFHILCGMAVRLSMRVGLHRDGANLGLSPFETEIRRRLWWHTIQLDFRASELLGIRPSFDLFIGDTKPPTNVEDEDISPDMTEFAKERNGITSLTLFRVRCDVTQFLRHLYLSSLSTHVSGFDIISSSNAAVSTEEKDRMISDLEDMFESKYLRYCDPSEPLHTFASVIIRSVICRLKVLTYNPRLFFAEKQMQQLPEATQDIIFVNASKLLEYAALIHNNPNFHKFMWRTSATYIWDSILHALIASRHRKADPKTDRLWHLIGILISPHRPDDIFACRAADAVHSALSKWIPEVWDEYAAAASSQGLHPVPVPPDYIAEMRAQRSADVMMQTQQKDIVSVDDFLGFSDLDTFASDPNEWLQWERLLAGDDPFGGGLTQITCIFEMSSPALNHLIIVCCHAIYLGGTTHGADENEWLIEPFQKGETPTFVQHIKAGLEELEESDGAGVLVFSGGATKRDKTDLTEGESYLNLARENNYYSSPLDPINNILAETAATDSYQNILFSLLLWRRHTERAYPQSLTIVTHDFKRSRFLDLHLPALGIPNHLPHSGSEKVQIKLIGINPPEHITPLCELEQGEQKRGIGAWKQDFYGTGAVLGAKRKGRGWNVDVERTLLEEEKDEVVRRLVGWNGEGLFPELQSLPWN</sequence>
<dbReference type="InterPro" id="IPR036864">
    <property type="entry name" value="Zn2-C6_fun-type_DNA-bd_sf"/>
</dbReference>
<feature type="region of interest" description="Disordered" evidence="7">
    <location>
        <begin position="82"/>
        <end position="104"/>
    </location>
</feature>
<dbReference type="CDD" id="cd00067">
    <property type="entry name" value="GAL4"/>
    <property type="match status" value="1"/>
</dbReference>
<dbReference type="AlphaFoldDB" id="A0A7H8QU59"/>
<dbReference type="PANTHER" id="PTHR31001">
    <property type="entry name" value="UNCHARACTERIZED TRANSCRIPTIONAL REGULATORY PROTEIN"/>
    <property type="match status" value="1"/>
</dbReference>
<dbReference type="GeneID" id="55992158"/>
<comment type="subcellular location">
    <subcellularLocation>
        <location evidence="1">Nucleus</location>
    </subcellularLocation>
</comment>